<keyword evidence="4" id="KW-1185">Reference proteome</keyword>
<dbReference type="NCBIfam" id="TIGR00369">
    <property type="entry name" value="unchar_dom_1"/>
    <property type="match status" value="1"/>
</dbReference>
<proteinExistence type="predicted"/>
<dbReference type="CDD" id="cd03443">
    <property type="entry name" value="PaaI_thioesterase"/>
    <property type="match status" value="1"/>
</dbReference>
<dbReference type="SUPFAM" id="SSF54637">
    <property type="entry name" value="Thioesterase/thiol ester dehydrase-isomerase"/>
    <property type="match status" value="1"/>
</dbReference>
<sequence length="145" mass="16211">MDKSHFEKLEKMYLQANVNTMIFDTTTCKISEEYSEIGLTISEKYFHALGAIHGSIYFKLLDDAAFFAVNSIVKDVFVLTTSFNINLIRPANQGVIKAIGRLKYKSPSLFTAQSTLYNEAGKEIAFGTGNFAKSKILLSEDIGYK</sequence>
<dbReference type="Gene3D" id="3.10.129.10">
    <property type="entry name" value="Hotdog Thioesterase"/>
    <property type="match status" value="1"/>
</dbReference>
<keyword evidence="1" id="KW-0378">Hydrolase</keyword>
<protein>
    <submittedName>
        <fullName evidence="3">Uncharacterized domain 1-containing protein</fullName>
    </submittedName>
</protein>
<dbReference type="InterPro" id="IPR029069">
    <property type="entry name" value="HotDog_dom_sf"/>
</dbReference>
<dbReference type="STRING" id="1038014.SAMN04487910_3396"/>
<evidence type="ECO:0000313" key="3">
    <source>
        <dbReference type="EMBL" id="SEL83103.1"/>
    </source>
</evidence>
<dbReference type="AlphaFoldDB" id="A0A1H7TEE2"/>
<dbReference type="Pfam" id="PF03061">
    <property type="entry name" value="4HBT"/>
    <property type="match status" value="1"/>
</dbReference>
<gene>
    <name evidence="3" type="ORF">SAMN04487910_3396</name>
</gene>
<dbReference type="OrthoDB" id="344730at2"/>
<organism evidence="3 4">
    <name type="scientific">Aquimarina amphilecti</name>
    <dbReference type="NCBI Taxonomy" id="1038014"/>
    <lineage>
        <taxon>Bacteria</taxon>
        <taxon>Pseudomonadati</taxon>
        <taxon>Bacteroidota</taxon>
        <taxon>Flavobacteriia</taxon>
        <taxon>Flavobacteriales</taxon>
        <taxon>Flavobacteriaceae</taxon>
        <taxon>Aquimarina</taxon>
    </lineage>
</organism>
<reference evidence="4" key="1">
    <citation type="submission" date="2016-10" db="EMBL/GenBank/DDBJ databases">
        <authorList>
            <person name="Varghese N."/>
            <person name="Submissions S."/>
        </authorList>
    </citation>
    <scope>NUCLEOTIDE SEQUENCE [LARGE SCALE GENOMIC DNA]</scope>
    <source>
        <strain evidence="4">DSM 25232 / NCIMB 14723 / 92V</strain>
    </source>
</reference>
<feature type="domain" description="Thioesterase" evidence="2">
    <location>
        <begin position="50"/>
        <end position="124"/>
    </location>
</feature>
<name>A0A1H7TEE2_AQUAM</name>
<evidence type="ECO:0000256" key="1">
    <source>
        <dbReference type="ARBA" id="ARBA00022801"/>
    </source>
</evidence>
<dbReference type="EMBL" id="FOAB01000006">
    <property type="protein sequence ID" value="SEL83103.1"/>
    <property type="molecule type" value="Genomic_DNA"/>
</dbReference>
<evidence type="ECO:0000313" key="4">
    <source>
        <dbReference type="Proteomes" id="UP000198521"/>
    </source>
</evidence>
<dbReference type="GO" id="GO:0016289">
    <property type="term" value="F:acyl-CoA hydrolase activity"/>
    <property type="evidence" value="ECO:0007669"/>
    <property type="project" value="UniProtKB-ARBA"/>
</dbReference>
<evidence type="ECO:0000259" key="2">
    <source>
        <dbReference type="Pfam" id="PF03061"/>
    </source>
</evidence>
<dbReference type="InterPro" id="IPR003736">
    <property type="entry name" value="PAAI_dom"/>
</dbReference>
<accession>A0A1H7TEE2</accession>
<dbReference type="InterPro" id="IPR006683">
    <property type="entry name" value="Thioestr_dom"/>
</dbReference>
<dbReference type="Proteomes" id="UP000198521">
    <property type="component" value="Unassembled WGS sequence"/>
</dbReference>